<accession>A0A2H5XGA8</accession>
<name>A0A2H5XGA8_9BACT</name>
<dbReference type="AlphaFoldDB" id="A0A2H5XGA8"/>
<protein>
    <submittedName>
        <fullName evidence="1">Uncharacterized protein</fullName>
    </submittedName>
</protein>
<gene>
    <name evidence="1" type="ORF">HRbin17_02758</name>
</gene>
<dbReference type="Proteomes" id="UP000236173">
    <property type="component" value="Unassembled WGS sequence"/>
</dbReference>
<evidence type="ECO:0000313" key="1">
    <source>
        <dbReference type="EMBL" id="GBD00220.1"/>
    </source>
</evidence>
<evidence type="ECO:0000313" key="2">
    <source>
        <dbReference type="Proteomes" id="UP000236173"/>
    </source>
</evidence>
<sequence length="52" mass="6310">MKRVKNCIRHKSLKPSWSASYWFQQRKEILSLTHWQGLALRELWRKTSIGIL</sequence>
<reference evidence="2" key="1">
    <citation type="submission" date="2017-09" db="EMBL/GenBank/DDBJ databases">
        <title>Metaegenomics of thermophilic ammonia-oxidizing enrichment culture.</title>
        <authorList>
            <person name="Kato S."/>
            <person name="Suzuki K."/>
        </authorList>
    </citation>
    <scope>NUCLEOTIDE SEQUENCE [LARGE SCALE GENOMIC DNA]</scope>
</reference>
<comment type="caution">
    <text evidence="1">The sequence shown here is derived from an EMBL/GenBank/DDBJ whole genome shotgun (WGS) entry which is preliminary data.</text>
</comment>
<organism evidence="1 2">
    <name type="scientific">Candidatus Fervidibacter japonicus</name>
    <dbReference type="NCBI Taxonomy" id="2035412"/>
    <lineage>
        <taxon>Bacteria</taxon>
        <taxon>Candidatus Fervidibacterota</taxon>
        <taxon>Candidatus Fervidibacter</taxon>
    </lineage>
</organism>
<proteinExistence type="predicted"/>
<dbReference type="EMBL" id="BEHT01000061">
    <property type="protein sequence ID" value="GBD00220.1"/>
    <property type="molecule type" value="Genomic_DNA"/>
</dbReference>